<dbReference type="EMBL" id="CP076607">
    <property type="protein sequence ID" value="QWU14280.1"/>
    <property type="molecule type" value="Genomic_DNA"/>
</dbReference>
<evidence type="ECO:0000313" key="3">
    <source>
        <dbReference type="Proteomes" id="UP000198809"/>
    </source>
</evidence>
<name>A0A1H8GP55_9BACL</name>
<dbReference type="STRING" id="1333845.SAMN04487895_101577"/>
<evidence type="ECO:0000313" key="2">
    <source>
        <dbReference type="EMBL" id="SEN45287.1"/>
    </source>
</evidence>
<dbReference type="Proteomes" id="UP000198809">
    <property type="component" value="Unassembled WGS sequence"/>
</dbReference>
<proteinExistence type="predicted"/>
<protein>
    <submittedName>
        <fullName evidence="2">Uncharacterized protein</fullName>
    </submittedName>
</protein>
<organism evidence="2 3">
    <name type="scientific">Paenibacillus sophorae</name>
    <dbReference type="NCBI Taxonomy" id="1333845"/>
    <lineage>
        <taxon>Bacteria</taxon>
        <taxon>Bacillati</taxon>
        <taxon>Bacillota</taxon>
        <taxon>Bacilli</taxon>
        <taxon>Bacillales</taxon>
        <taxon>Paenibacillaceae</taxon>
        <taxon>Paenibacillus</taxon>
    </lineage>
</organism>
<accession>A0A1H8GP55</accession>
<sequence>MDREQLYEEILNYIEPLKCSYDEYSFKQFVVDKQGNQYRLGGEFGSGFKLHRNNYDDLLWFAQYPEDTTSKSLKWIKEHNDLLKMINEERSRVK</sequence>
<reference evidence="2 3" key="1">
    <citation type="submission" date="2016-10" db="EMBL/GenBank/DDBJ databases">
        <authorList>
            <person name="de Groot N.N."/>
        </authorList>
    </citation>
    <scope>NUCLEOTIDE SEQUENCE [LARGE SCALE GENOMIC DNA]</scope>
    <source>
        <strain evidence="2 3">CGMCC 1.10238</strain>
    </source>
</reference>
<dbReference type="EMBL" id="FODH01000001">
    <property type="protein sequence ID" value="SEN45287.1"/>
    <property type="molecule type" value="Genomic_DNA"/>
</dbReference>
<gene>
    <name evidence="1" type="ORF">KP014_20450</name>
    <name evidence="2" type="ORF">SAMN04487895_101577</name>
</gene>
<dbReference type="AlphaFoldDB" id="A0A1H8GP55"/>
<reference evidence="1 4" key="2">
    <citation type="submission" date="2021-06" db="EMBL/GenBank/DDBJ databases">
        <title>Whole genome sequence of Paenibacillus sophorae DSM23020 for comparative genomics.</title>
        <authorList>
            <person name="Kim M.-J."/>
            <person name="Lee G."/>
            <person name="Shin J.-H."/>
        </authorList>
    </citation>
    <scope>NUCLEOTIDE SEQUENCE [LARGE SCALE GENOMIC DNA]</scope>
    <source>
        <strain evidence="1 4">DSM 23020</strain>
    </source>
</reference>
<dbReference type="RefSeq" id="WP_036588157.1">
    <property type="nucleotide sequence ID" value="NZ_CP076607.1"/>
</dbReference>
<evidence type="ECO:0000313" key="1">
    <source>
        <dbReference type="EMBL" id="QWU14280.1"/>
    </source>
</evidence>
<dbReference type="Proteomes" id="UP000683429">
    <property type="component" value="Chromosome"/>
</dbReference>
<keyword evidence="4" id="KW-1185">Reference proteome</keyword>
<evidence type="ECO:0000313" key="4">
    <source>
        <dbReference type="Proteomes" id="UP000683429"/>
    </source>
</evidence>